<name>A0A4R1I518_ANCAQ</name>
<dbReference type="SUPFAM" id="SSF53720">
    <property type="entry name" value="ALDH-like"/>
    <property type="match status" value="1"/>
</dbReference>
<dbReference type="PROSITE" id="PS00070">
    <property type="entry name" value="ALDEHYDE_DEHYDR_CYS"/>
    <property type="match status" value="1"/>
</dbReference>
<comment type="similarity">
    <text evidence="1 4">Belongs to the aldehyde dehydrogenase family.</text>
</comment>
<dbReference type="InterPro" id="IPR015590">
    <property type="entry name" value="Aldehyde_DH_dom"/>
</dbReference>
<dbReference type="InterPro" id="IPR016163">
    <property type="entry name" value="Ald_DH_C"/>
</dbReference>
<protein>
    <submittedName>
        <fullName evidence="6">Acyl-CoA reductase-like NAD-dependent aldehyde dehydrogenase</fullName>
    </submittedName>
</protein>
<dbReference type="FunFam" id="3.40.309.10:FF:000009">
    <property type="entry name" value="Aldehyde dehydrogenase A"/>
    <property type="match status" value="1"/>
</dbReference>
<feature type="active site" evidence="3">
    <location>
        <position position="230"/>
    </location>
</feature>
<keyword evidence="7" id="KW-1185">Reference proteome</keyword>
<dbReference type="Gene3D" id="3.40.309.10">
    <property type="entry name" value="Aldehyde Dehydrogenase, Chain A, domain 2"/>
    <property type="match status" value="1"/>
</dbReference>
<proteinExistence type="inferred from homology"/>
<evidence type="ECO:0000256" key="4">
    <source>
        <dbReference type="RuleBase" id="RU003345"/>
    </source>
</evidence>
<dbReference type="InterPro" id="IPR016162">
    <property type="entry name" value="Ald_DH_N"/>
</dbReference>
<organism evidence="6 7">
    <name type="scientific">Ancylobacter aquaticus</name>
    <dbReference type="NCBI Taxonomy" id="100"/>
    <lineage>
        <taxon>Bacteria</taxon>
        <taxon>Pseudomonadati</taxon>
        <taxon>Pseudomonadota</taxon>
        <taxon>Alphaproteobacteria</taxon>
        <taxon>Hyphomicrobiales</taxon>
        <taxon>Xanthobacteraceae</taxon>
        <taxon>Ancylobacter</taxon>
    </lineage>
</organism>
<evidence type="ECO:0000313" key="7">
    <source>
        <dbReference type="Proteomes" id="UP000295030"/>
    </source>
</evidence>
<accession>A0A4R1I518</accession>
<dbReference type="InterPro" id="IPR016161">
    <property type="entry name" value="Ald_DH/histidinol_DH"/>
</dbReference>
<dbReference type="EMBL" id="SMFY01000001">
    <property type="protein sequence ID" value="TCK30434.1"/>
    <property type="molecule type" value="Genomic_DNA"/>
</dbReference>
<dbReference type="RefSeq" id="WP_131833767.1">
    <property type="nucleotide sequence ID" value="NZ_SMFY01000001.1"/>
</dbReference>
<comment type="caution">
    <text evidence="6">The sequence shown here is derived from an EMBL/GenBank/DDBJ whole genome shotgun (WGS) entry which is preliminary data.</text>
</comment>
<evidence type="ECO:0000259" key="5">
    <source>
        <dbReference type="Pfam" id="PF00171"/>
    </source>
</evidence>
<feature type="domain" description="Aldehyde dehydrogenase" evidence="5">
    <location>
        <begin position="4"/>
        <end position="455"/>
    </location>
</feature>
<evidence type="ECO:0000256" key="2">
    <source>
        <dbReference type="ARBA" id="ARBA00023002"/>
    </source>
</evidence>
<dbReference type="InterPro" id="IPR029510">
    <property type="entry name" value="Ald_DH_CS_GLU"/>
</dbReference>
<evidence type="ECO:0000256" key="3">
    <source>
        <dbReference type="PROSITE-ProRule" id="PRU10007"/>
    </source>
</evidence>
<reference evidence="6 7" key="1">
    <citation type="submission" date="2019-03" db="EMBL/GenBank/DDBJ databases">
        <title>Genomic Encyclopedia of Type Strains, Phase IV (KMG-IV): sequencing the most valuable type-strain genomes for metagenomic binning, comparative biology and taxonomic classification.</title>
        <authorList>
            <person name="Goeker M."/>
        </authorList>
    </citation>
    <scope>NUCLEOTIDE SEQUENCE [LARGE SCALE GENOMIC DNA]</scope>
    <source>
        <strain evidence="6 7">DSM 101</strain>
    </source>
</reference>
<dbReference type="Proteomes" id="UP000295030">
    <property type="component" value="Unassembled WGS sequence"/>
</dbReference>
<evidence type="ECO:0000313" key="6">
    <source>
        <dbReference type="EMBL" id="TCK30434.1"/>
    </source>
</evidence>
<dbReference type="CDD" id="cd07102">
    <property type="entry name" value="ALDH_EDX86601"/>
    <property type="match status" value="1"/>
</dbReference>
<dbReference type="InterPro" id="IPR016160">
    <property type="entry name" value="Ald_DH_CS_CYS"/>
</dbReference>
<dbReference type="OrthoDB" id="9812625at2"/>
<dbReference type="GO" id="GO:0016620">
    <property type="term" value="F:oxidoreductase activity, acting on the aldehyde or oxo group of donors, NAD or NADP as acceptor"/>
    <property type="evidence" value="ECO:0007669"/>
    <property type="project" value="InterPro"/>
</dbReference>
<dbReference type="Gene3D" id="3.40.605.10">
    <property type="entry name" value="Aldehyde Dehydrogenase, Chain A, domain 1"/>
    <property type="match status" value="1"/>
</dbReference>
<dbReference type="Pfam" id="PF00171">
    <property type="entry name" value="Aldedh"/>
    <property type="match status" value="1"/>
</dbReference>
<dbReference type="AlphaFoldDB" id="A0A4R1I518"/>
<dbReference type="PANTHER" id="PTHR11699">
    <property type="entry name" value="ALDEHYDE DEHYDROGENASE-RELATED"/>
    <property type="match status" value="1"/>
</dbReference>
<sequence length="461" mass="50044">MNDIVCISPIDGSELARRPAATQAAIERAVASARAAQRDWRRVPIAERTAHVLRFLDAMLAMNQEIVPELAQQMGRPVRYGGEFGGFEERVRYVADMAEEALAPVIPHDDRPGFTRYIRRDPLGLVLVVAPWNYPYLTAVNTIAPALIAGNAVLLKHAAQTLLVGERFQMAMDRAGLPQGLFVNLVLTHDQTSRLIGSGAVDFVNFTGSVEGGRAIERAAAGTFTPLGLELGGKDPAYVRADANLDFAVANLVDGAFYNSGQCCCGIERIYVHESLYDRFVDGFVDLTSNYVLGNPLDEATTLGPMAQKRFADLIRGQIREAVDRGATSHIDPAAFPADREGTPYLAPQVLTGVDHSMSVMRDESFGPVVGIMKVKGDEDALALMNDSAYGLTASVWTTDLEAAERLGSEIETGTVFMNRCDYLDPGLAWTGVKDTGRGASLSRIGFENLTRPKSFHLRHG</sequence>
<evidence type="ECO:0000256" key="1">
    <source>
        <dbReference type="ARBA" id="ARBA00009986"/>
    </source>
</evidence>
<keyword evidence="2 4" id="KW-0560">Oxidoreductase</keyword>
<dbReference type="PROSITE" id="PS00687">
    <property type="entry name" value="ALDEHYDE_DEHYDR_GLU"/>
    <property type="match status" value="1"/>
</dbReference>
<gene>
    <name evidence="6" type="ORF">EV667_0524</name>
</gene>